<feature type="domain" description="Zinc knuckle CX2CX4HX4C" evidence="3">
    <location>
        <begin position="169"/>
        <end position="216"/>
    </location>
</feature>
<protein>
    <recommendedName>
        <fullName evidence="6">DUF4283 domain-containing protein</fullName>
    </recommendedName>
</protein>
<dbReference type="Pfam" id="PF14392">
    <property type="entry name" value="zf-CCHC_4"/>
    <property type="match status" value="1"/>
</dbReference>
<sequence>MNHPRSTHMADVKGKWICYEDDDKPIKLTYQGDSPTIRDYRLSLIGKVLNPKKQSVVKLIQTMPAQWEMQDKITANDLGNGKFLMNFATEEDLQSVLRQGPFHYSFCMFVLVRWEPVVHDDYPWIIPLWVEITGIPLHLWTIGNLKNIGKRLGHIDTVEQLAGRMLIDVDTRRPLTFKRKIASPEGDEVWIQIHYEKIFKYGKTCGMVTHELALCPTKETALAIQGAQSDVFSRVQLPTNDVSRQSLLRDKETENRYGRDGYGRDGYGKERKLTSEYTRQSSRYAPYGKQRPTTCRVKERSMSREVYKEETIASRAYGTHIRSTGESSVHQPADEIAHDLHKSSGKRIASQIMMPARHENDDNVTKRPRVSPRLLTFSPTEKALPADAQFIGALNGMEIGDTINTDVELHDPVMVVETQDDDLLGEDLMDMEAETEGNVQEVEREGDVSALVKPRTSSSYKSVGRSGFPLGLHNKKAGFLRPGSPNTKFFHALTKQRRARNKITQLRDANGNSAFVAGRQISDNIMIAQEMFHALKTKPSGCNKRMTIKKDMGSMVKHQVNVSTSTNRPYSLVSESMQLVDKRLKSLFFRGEFQKVIIYYL</sequence>
<organism evidence="4 5">
    <name type="scientific">Brassica carinata</name>
    <name type="common">Ethiopian mustard</name>
    <name type="synonym">Abyssinian cabbage</name>
    <dbReference type="NCBI Taxonomy" id="52824"/>
    <lineage>
        <taxon>Eukaryota</taxon>
        <taxon>Viridiplantae</taxon>
        <taxon>Streptophyta</taxon>
        <taxon>Embryophyta</taxon>
        <taxon>Tracheophyta</taxon>
        <taxon>Spermatophyta</taxon>
        <taxon>Magnoliopsida</taxon>
        <taxon>eudicotyledons</taxon>
        <taxon>Gunneridae</taxon>
        <taxon>Pentapetalae</taxon>
        <taxon>rosids</taxon>
        <taxon>malvids</taxon>
        <taxon>Brassicales</taxon>
        <taxon>Brassicaceae</taxon>
        <taxon>Brassiceae</taxon>
        <taxon>Brassica</taxon>
    </lineage>
</organism>
<dbReference type="PANTHER" id="PTHR31286:SF162">
    <property type="entry name" value="DUF4283 DOMAIN-CONTAINING PROTEIN-RELATED"/>
    <property type="match status" value="1"/>
</dbReference>
<dbReference type="AlphaFoldDB" id="A0A8X7QRT0"/>
<proteinExistence type="predicted"/>
<accession>A0A8X7QRT0</accession>
<feature type="region of interest" description="Disordered" evidence="1">
    <location>
        <begin position="247"/>
        <end position="269"/>
    </location>
</feature>
<dbReference type="InterPro" id="IPR025558">
    <property type="entry name" value="DUF4283"/>
</dbReference>
<evidence type="ECO:0000313" key="4">
    <source>
        <dbReference type="EMBL" id="KAG2275525.1"/>
    </source>
</evidence>
<evidence type="ECO:0000256" key="1">
    <source>
        <dbReference type="SAM" id="MobiDB-lite"/>
    </source>
</evidence>
<dbReference type="EMBL" id="JAAMPC010000012">
    <property type="protein sequence ID" value="KAG2275525.1"/>
    <property type="molecule type" value="Genomic_DNA"/>
</dbReference>
<feature type="domain" description="DUF4283" evidence="2">
    <location>
        <begin position="41"/>
        <end position="117"/>
    </location>
</feature>
<evidence type="ECO:0000259" key="3">
    <source>
        <dbReference type="Pfam" id="PF14392"/>
    </source>
</evidence>
<reference evidence="4 5" key="1">
    <citation type="submission" date="2020-02" db="EMBL/GenBank/DDBJ databases">
        <authorList>
            <person name="Ma Q."/>
            <person name="Huang Y."/>
            <person name="Song X."/>
            <person name="Pei D."/>
        </authorList>
    </citation>
    <scope>NUCLEOTIDE SEQUENCE [LARGE SCALE GENOMIC DNA]</scope>
    <source>
        <strain evidence="4">Sxm20200214</strain>
        <tissue evidence="4">Leaf</tissue>
    </source>
</reference>
<evidence type="ECO:0008006" key="6">
    <source>
        <dbReference type="Google" id="ProtNLM"/>
    </source>
</evidence>
<dbReference type="OrthoDB" id="1748983at2759"/>
<comment type="caution">
    <text evidence="4">The sequence shown here is derived from an EMBL/GenBank/DDBJ whole genome shotgun (WGS) entry which is preliminary data.</text>
</comment>
<dbReference type="PANTHER" id="PTHR31286">
    <property type="entry name" value="GLYCINE-RICH CELL WALL STRUCTURAL PROTEIN 1.8-LIKE"/>
    <property type="match status" value="1"/>
</dbReference>
<evidence type="ECO:0000259" key="2">
    <source>
        <dbReference type="Pfam" id="PF14111"/>
    </source>
</evidence>
<dbReference type="InterPro" id="IPR025836">
    <property type="entry name" value="Zn_knuckle_CX2CX4HX4C"/>
</dbReference>
<gene>
    <name evidence="4" type="ORF">Bca52824_058080</name>
</gene>
<dbReference type="Proteomes" id="UP000886595">
    <property type="component" value="Unassembled WGS sequence"/>
</dbReference>
<evidence type="ECO:0000313" key="5">
    <source>
        <dbReference type="Proteomes" id="UP000886595"/>
    </source>
</evidence>
<dbReference type="Pfam" id="PF14111">
    <property type="entry name" value="DUF4283"/>
    <property type="match status" value="1"/>
</dbReference>
<dbReference type="InterPro" id="IPR040256">
    <property type="entry name" value="At4g02000-like"/>
</dbReference>
<keyword evidence="5" id="KW-1185">Reference proteome</keyword>
<name>A0A8X7QRT0_BRACI</name>